<sequence length="150" mass="17508">MDNKITAMESKISQLEEQNKELQRQVDYNRNKEAALQKVLCNYDNFLKKVIMEKNVVCDHEQTIVHLANLESAFNELLQKYEKAKVVVQGFQQNETLLKKQVTDYEEILESLRVKFATYKSLSDDSLNCVNHKKGCDDCKGKRKRLLTSF</sequence>
<protein>
    <recommendedName>
        <fullName evidence="7">Transforming acidic coiled-coil-containing protein C-terminal domain-containing protein</fullName>
    </recommendedName>
</protein>
<evidence type="ECO:0000256" key="5">
    <source>
        <dbReference type="ARBA" id="ARBA00023212"/>
    </source>
</evidence>
<dbReference type="AlphaFoldDB" id="A0AA38MJ34"/>
<dbReference type="EMBL" id="JALNTZ010000003">
    <property type="protein sequence ID" value="KAJ3658131.1"/>
    <property type="molecule type" value="Genomic_DNA"/>
</dbReference>
<keyword evidence="4 6" id="KW-0175">Coiled coil</keyword>
<feature type="domain" description="Transforming acidic coiled-coil-containing protein C-terminal" evidence="7">
    <location>
        <begin position="1"/>
        <end position="131"/>
    </location>
</feature>
<evidence type="ECO:0000256" key="3">
    <source>
        <dbReference type="ARBA" id="ARBA00022490"/>
    </source>
</evidence>
<organism evidence="8 9">
    <name type="scientific">Zophobas morio</name>
    <dbReference type="NCBI Taxonomy" id="2755281"/>
    <lineage>
        <taxon>Eukaryota</taxon>
        <taxon>Metazoa</taxon>
        <taxon>Ecdysozoa</taxon>
        <taxon>Arthropoda</taxon>
        <taxon>Hexapoda</taxon>
        <taxon>Insecta</taxon>
        <taxon>Pterygota</taxon>
        <taxon>Neoptera</taxon>
        <taxon>Endopterygota</taxon>
        <taxon>Coleoptera</taxon>
        <taxon>Polyphaga</taxon>
        <taxon>Cucujiformia</taxon>
        <taxon>Tenebrionidae</taxon>
        <taxon>Zophobas</taxon>
    </lineage>
</organism>
<accession>A0AA38MJ34</accession>
<gene>
    <name evidence="8" type="ORF">Zmor_009889</name>
</gene>
<evidence type="ECO:0000313" key="8">
    <source>
        <dbReference type="EMBL" id="KAJ3658131.1"/>
    </source>
</evidence>
<evidence type="ECO:0000259" key="7">
    <source>
        <dbReference type="Pfam" id="PF05010"/>
    </source>
</evidence>
<evidence type="ECO:0000256" key="4">
    <source>
        <dbReference type="ARBA" id="ARBA00023054"/>
    </source>
</evidence>
<comment type="similarity">
    <text evidence="2">Belongs to the TACC family.</text>
</comment>
<evidence type="ECO:0000313" key="9">
    <source>
        <dbReference type="Proteomes" id="UP001168821"/>
    </source>
</evidence>
<proteinExistence type="inferred from homology"/>
<evidence type="ECO:0000256" key="2">
    <source>
        <dbReference type="ARBA" id="ARBA00009423"/>
    </source>
</evidence>
<keyword evidence="3" id="KW-0963">Cytoplasm</keyword>
<comment type="subcellular location">
    <subcellularLocation>
        <location evidence="1">Cytoplasm</location>
        <location evidence="1">Cytoskeleton</location>
    </subcellularLocation>
</comment>
<keyword evidence="9" id="KW-1185">Reference proteome</keyword>
<name>A0AA38MJ34_9CUCU</name>
<evidence type="ECO:0000256" key="1">
    <source>
        <dbReference type="ARBA" id="ARBA00004245"/>
    </source>
</evidence>
<dbReference type="Pfam" id="PF05010">
    <property type="entry name" value="TACC_C"/>
    <property type="match status" value="1"/>
</dbReference>
<feature type="coiled-coil region" evidence="6">
    <location>
        <begin position="5"/>
        <end position="32"/>
    </location>
</feature>
<evidence type="ECO:0000256" key="6">
    <source>
        <dbReference type="SAM" id="Coils"/>
    </source>
</evidence>
<reference evidence="8" key="1">
    <citation type="journal article" date="2023" name="G3 (Bethesda)">
        <title>Whole genome assemblies of Zophobas morio and Tenebrio molitor.</title>
        <authorList>
            <person name="Kaur S."/>
            <person name="Stinson S.A."/>
            <person name="diCenzo G.C."/>
        </authorList>
    </citation>
    <scope>NUCLEOTIDE SEQUENCE</scope>
    <source>
        <strain evidence="8">QUZm001</strain>
    </source>
</reference>
<dbReference type="Proteomes" id="UP001168821">
    <property type="component" value="Unassembled WGS sequence"/>
</dbReference>
<dbReference type="InterPro" id="IPR007707">
    <property type="entry name" value="TACC_C"/>
</dbReference>
<comment type="caution">
    <text evidence="8">The sequence shown here is derived from an EMBL/GenBank/DDBJ whole genome shotgun (WGS) entry which is preliminary data.</text>
</comment>
<keyword evidence="5" id="KW-0206">Cytoskeleton</keyword>
<dbReference type="GO" id="GO:0005856">
    <property type="term" value="C:cytoskeleton"/>
    <property type="evidence" value="ECO:0007669"/>
    <property type="project" value="UniProtKB-SubCell"/>
</dbReference>